<evidence type="ECO:0000313" key="3">
    <source>
        <dbReference type="Proteomes" id="UP000183945"/>
    </source>
</evidence>
<proteinExistence type="predicted"/>
<protein>
    <submittedName>
        <fullName evidence="2">Putative esterase</fullName>
    </submittedName>
</protein>
<dbReference type="AlphaFoldDB" id="A0A1M5IQ15"/>
<keyword evidence="1" id="KW-0732">Signal</keyword>
<dbReference type="SUPFAM" id="SSF53474">
    <property type="entry name" value="alpha/beta-Hydrolases"/>
    <property type="match status" value="1"/>
</dbReference>
<evidence type="ECO:0000256" key="1">
    <source>
        <dbReference type="ARBA" id="ARBA00022729"/>
    </source>
</evidence>
<keyword evidence="3" id="KW-1185">Reference proteome</keyword>
<name>A0A1M5IQ15_SALEC</name>
<reference evidence="3" key="1">
    <citation type="submission" date="2016-11" db="EMBL/GenBank/DDBJ databases">
        <authorList>
            <person name="Varghese N."/>
            <person name="Submissions S."/>
        </authorList>
    </citation>
    <scope>NUCLEOTIDE SEQUENCE [LARGE SCALE GENOMIC DNA]</scope>
    <source>
        <strain evidence="3">DSM 24579</strain>
    </source>
</reference>
<gene>
    <name evidence="2" type="ORF">SAMN05444483_10885</name>
</gene>
<dbReference type="EMBL" id="FQVT01000008">
    <property type="protein sequence ID" value="SHG30418.1"/>
    <property type="molecule type" value="Genomic_DNA"/>
</dbReference>
<dbReference type="InterPro" id="IPR000801">
    <property type="entry name" value="Esterase-like"/>
</dbReference>
<dbReference type="PANTHER" id="PTHR43037:SF4">
    <property type="entry name" value="PEPTIDASE S9 PROLYL OLIGOPEPTIDASE CATALYTIC DOMAIN-CONTAINING PROTEIN"/>
    <property type="match status" value="1"/>
</dbReference>
<dbReference type="InterPro" id="IPR029058">
    <property type="entry name" value="AB_hydrolase_fold"/>
</dbReference>
<dbReference type="Gene3D" id="3.40.50.1820">
    <property type="entry name" value="alpha/beta hydrolase"/>
    <property type="match status" value="1"/>
</dbReference>
<accession>A0A1M5IQ15</accession>
<dbReference type="RefSeq" id="WP_072880216.1">
    <property type="nucleotide sequence ID" value="NZ_FQVT01000008.1"/>
</dbReference>
<dbReference type="STRING" id="1073325.SAMN05444483_10885"/>
<dbReference type="OrthoDB" id="9764953at2"/>
<dbReference type="PANTHER" id="PTHR43037">
    <property type="entry name" value="UNNAMED PRODUCT-RELATED"/>
    <property type="match status" value="1"/>
</dbReference>
<dbReference type="InterPro" id="IPR050955">
    <property type="entry name" value="Plant_Biomass_Hydrol_Est"/>
</dbReference>
<sequence length="864" mass="97782">MKTNLLTFLSIFCLVILSHSQDRQGNIVEYFGKEKINDVQEGEVLHLFKSGLMLKTESPRFNALAVKHDEVLAKAIGNDNFNVSENDLAELKGAPKDLRWNAVNVKEDGQFQEDGLRSAYLYLEYNAEKAKTIIFEASGHTMAIVNGVPHEGDYYDFGYSLIPVKLKAGTNWFLLEGGRFNRMRARLLETKAPVQITTRDMTLPDILKEEQKELKGGVRIVNASEENIKNLSLEVEIDEVKTSTKLPEISQLYVRKIPFTIPAPNNKDEKEAQMILRLKNNRGKVLDVDTVQIGVKSKYKHHKKTFISDIDGSVQYYSVAPSLTKDKAGQAMFLSVHGASVEAVNQAAAYEQKDWGHLVAPTNRRPFGFAWEDWGRLDALEVLNHAENLYKTDAQHTYLQGHSMGGHGTWYLGATYPDRFAAIAPAAGYPDLLLYRDSFTKRKKGIKSKEFAQLKDGAVSDLWKRSKTGLTTESDFALDSLIRRTGNPSRTLKLIQNYLHFGVYVLHGEVDAVVPTFIARDMRRRLGHFHTDFSYFEYPNGTHWYGNHSVDWPPLFQFFKQRHIKEPQNIDDISFTTGSPGVSEGSHFISIYQQEKAFEISKFDFIRTEDSVSILTDNVALLKIDFAEMGIGDTTAVSIDKQIIDGIKTDATQYFEKQGEKWFITTAPDASEKSPQRNGGFKDAFRHNMVFVYASRGDKEEDEWYYNRAKFDAEKFGYRANGNIALIKDTDFNPKDYRDQNVILYGNRSNNAAWRKLLKDSPVQVRNGKITVGEKTLNGDNYGAYFIVPRSDSDFASIGVVTATGEKGMHAAYANDYLVNGTTFPDLMVFDENMMKKGIDGVIGSGFFGNDWSVENGEFVWREK</sequence>
<organism evidence="2 3">
    <name type="scientific">Salegentibacter echinorum</name>
    <dbReference type="NCBI Taxonomy" id="1073325"/>
    <lineage>
        <taxon>Bacteria</taxon>
        <taxon>Pseudomonadati</taxon>
        <taxon>Bacteroidota</taxon>
        <taxon>Flavobacteriia</taxon>
        <taxon>Flavobacteriales</taxon>
        <taxon>Flavobacteriaceae</taxon>
        <taxon>Salegentibacter</taxon>
    </lineage>
</organism>
<evidence type="ECO:0000313" key="2">
    <source>
        <dbReference type="EMBL" id="SHG30418.1"/>
    </source>
</evidence>
<dbReference type="Proteomes" id="UP000183945">
    <property type="component" value="Unassembled WGS sequence"/>
</dbReference>
<dbReference type="Pfam" id="PF00756">
    <property type="entry name" value="Esterase"/>
    <property type="match status" value="1"/>
</dbReference>